<name>A0ABS5FDJ1_9BRAD</name>
<evidence type="ECO:0000313" key="1">
    <source>
        <dbReference type="EMBL" id="MBR0794857.1"/>
    </source>
</evidence>
<dbReference type="Proteomes" id="UP001315278">
    <property type="component" value="Unassembled WGS sequence"/>
</dbReference>
<comment type="caution">
    <text evidence="1">The sequence shown here is derived from an EMBL/GenBank/DDBJ whole genome shotgun (WGS) entry which is preliminary data.</text>
</comment>
<protein>
    <submittedName>
        <fullName evidence="1">Uncharacterized protein</fullName>
    </submittedName>
</protein>
<gene>
    <name evidence="1" type="ORF">JQ615_05560</name>
</gene>
<accession>A0ABS5FDJ1</accession>
<dbReference type="RefSeq" id="WP_212491927.1">
    <property type="nucleotide sequence ID" value="NZ_JAFCJH010000004.1"/>
</dbReference>
<proteinExistence type="predicted"/>
<keyword evidence="2" id="KW-1185">Reference proteome</keyword>
<sequence length="59" mass="6967">MNLLNEQPDDWFDSAEIAVRCRDKDRKRLAPQIANISGQVWKVWMRYRLGSRSAFRTIG</sequence>
<dbReference type="EMBL" id="JAFCJH010000004">
    <property type="protein sequence ID" value="MBR0794857.1"/>
    <property type="molecule type" value="Genomic_DNA"/>
</dbReference>
<evidence type="ECO:0000313" key="2">
    <source>
        <dbReference type="Proteomes" id="UP001315278"/>
    </source>
</evidence>
<reference evidence="2" key="1">
    <citation type="journal article" date="2021" name="ISME J.">
        <title>Evolutionary origin and ecological implication of a unique nif island in free-living Bradyrhizobium lineages.</title>
        <authorList>
            <person name="Tao J."/>
        </authorList>
    </citation>
    <scope>NUCLEOTIDE SEQUENCE [LARGE SCALE GENOMIC DNA]</scope>
    <source>
        <strain evidence="2">SZCCT0434</strain>
    </source>
</reference>
<organism evidence="1 2">
    <name type="scientific">Bradyrhizobium jicamae</name>
    <dbReference type="NCBI Taxonomy" id="280332"/>
    <lineage>
        <taxon>Bacteria</taxon>
        <taxon>Pseudomonadati</taxon>
        <taxon>Pseudomonadota</taxon>
        <taxon>Alphaproteobacteria</taxon>
        <taxon>Hyphomicrobiales</taxon>
        <taxon>Nitrobacteraceae</taxon>
        <taxon>Bradyrhizobium</taxon>
    </lineage>
</organism>